<dbReference type="PANTHER" id="PTHR24148">
    <property type="entry name" value="ANKYRIN REPEAT DOMAIN-CONTAINING PROTEIN 39 HOMOLOG-RELATED"/>
    <property type="match status" value="1"/>
</dbReference>
<organism evidence="2 3">
    <name type="scientific">Lepraria neglecta</name>
    <dbReference type="NCBI Taxonomy" id="209136"/>
    <lineage>
        <taxon>Eukaryota</taxon>
        <taxon>Fungi</taxon>
        <taxon>Dikarya</taxon>
        <taxon>Ascomycota</taxon>
        <taxon>Pezizomycotina</taxon>
        <taxon>Lecanoromycetes</taxon>
        <taxon>OSLEUM clade</taxon>
        <taxon>Lecanoromycetidae</taxon>
        <taxon>Lecanorales</taxon>
        <taxon>Lecanorineae</taxon>
        <taxon>Stereocaulaceae</taxon>
        <taxon>Lepraria</taxon>
    </lineage>
</organism>
<dbReference type="Proteomes" id="UP001276659">
    <property type="component" value="Unassembled WGS sequence"/>
</dbReference>
<protein>
    <recommendedName>
        <fullName evidence="1">Heterokaryon incompatibility domain-containing protein</fullName>
    </recommendedName>
</protein>
<comment type="caution">
    <text evidence="2">The sequence shown here is derived from an EMBL/GenBank/DDBJ whole genome shotgun (WGS) entry which is preliminary data.</text>
</comment>
<sequence>MMGDVYSTAQCVIAWLRRGGRDAQSALELQSRFVPTLQRFEGEGRWEDALSYSFDDPHFYEKFDMSRPSSVSWWFYAQFHRRKWFYRTWILQEIALAQEVLLICGSLRFEWSQTHLFGEFITRSGWGSELGRSLRIPLDEASPGNRQYVISFFQRDYREKNLRIEKLPSKDGQRDVVTAKESRHSGLALLERALVEARLTWSSDPRDKVYGIVGLVGKLDETRSNTLLQVDYGVSVVDVYTTVASVLLKSTSDLFLLSMVEDALERSTLELPSWVPDVSVSYPADFMLDSMRDKYDASGAVRDTSVSLCRIRSGVVYLEGLQYGSIAELCRRTDETVKSSSIHDFINLCSKLDSVYSSGQYRWEELWRTLIADQANGLCPAPIEFARHFHDWMLNEAVLGLRKARHLNEQRCRYRSWESFVQSSHGVEVPTLAEIDERALYVDETFETLLPFVFAQETKAHQRLFRTENNLLGLCPASSQVGDFVWLLQNANVFFILRPMEGSEHYKLVGETYLHGFMHGKIGSKWPVDFQQISIQ</sequence>
<reference evidence="2" key="1">
    <citation type="submission" date="2022-11" db="EMBL/GenBank/DDBJ databases">
        <title>Chromosomal genome sequence assembly and mating type (MAT) locus characterization of the leprose asexual lichenized fungus Lepraria neglecta (Nyl.) Erichsen.</title>
        <authorList>
            <person name="Allen J.L."/>
            <person name="Pfeffer B."/>
        </authorList>
    </citation>
    <scope>NUCLEOTIDE SEQUENCE</scope>
    <source>
        <strain evidence="2">Allen 5258</strain>
    </source>
</reference>
<dbReference type="InterPro" id="IPR052895">
    <property type="entry name" value="HetReg/Transcr_Mod"/>
</dbReference>
<accession>A0AAD9Z3M8</accession>
<name>A0AAD9Z3M8_9LECA</name>
<gene>
    <name evidence="2" type="ORF">OEA41_009718</name>
</gene>
<evidence type="ECO:0000313" key="3">
    <source>
        <dbReference type="Proteomes" id="UP001276659"/>
    </source>
</evidence>
<dbReference type="Pfam" id="PF26639">
    <property type="entry name" value="Het-6_barrel"/>
    <property type="match status" value="1"/>
</dbReference>
<dbReference type="EMBL" id="JASNWA010000009">
    <property type="protein sequence ID" value="KAK3170331.1"/>
    <property type="molecule type" value="Genomic_DNA"/>
</dbReference>
<feature type="domain" description="Heterokaryon incompatibility" evidence="1">
    <location>
        <begin position="1"/>
        <end position="93"/>
    </location>
</feature>
<keyword evidence="3" id="KW-1185">Reference proteome</keyword>
<evidence type="ECO:0000259" key="1">
    <source>
        <dbReference type="Pfam" id="PF06985"/>
    </source>
</evidence>
<dbReference type="Pfam" id="PF06985">
    <property type="entry name" value="HET"/>
    <property type="match status" value="1"/>
</dbReference>
<dbReference type="PANTHER" id="PTHR24148:SF64">
    <property type="entry name" value="HETEROKARYON INCOMPATIBILITY DOMAIN-CONTAINING PROTEIN"/>
    <property type="match status" value="1"/>
</dbReference>
<dbReference type="AlphaFoldDB" id="A0AAD9Z3M8"/>
<proteinExistence type="predicted"/>
<dbReference type="InterPro" id="IPR010730">
    <property type="entry name" value="HET"/>
</dbReference>
<evidence type="ECO:0000313" key="2">
    <source>
        <dbReference type="EMBL" id="KAK3170331.1"/>
    </source>
</evidence>